<name>A0A8J4A8U6_9ACTN</name>
<organism evidence="2 3">
    <name type="scientific">Virgisporangium ochraceum</name>
    <dbReference type="NCBI Taxonomy" id="65505"/>
    <lineage>
        <taxon>Bacteria</taxon>
        <taxon>Bacillati</taxon>
        <taxon>Actinomycetota</taxon>
        <taxon>Actinomycetes</taxon>
        <taxon>Micromonosporales</taxon>
        <taxon>Micromonosporaceae</taxon>
        <taxon>Virgisporangium</taxon>
    </lineage>
</organism>
<keyword evidence="1" id="KW-0812">Transmembrane</keyword>
<reference evidence="2" key="1">
    <citation type="submission" date="2021-01" db="EMBL/GenBank/DDBJ databases">
        <title>Whole genome shotgun sequence of Virgisporangium ochraceum NBRC 16418.</title>
        <authorList>
            <person name="Komaki H."/>
            <person name="Tamura T."/>
        </authorList>
    </citation>
    <scope>NUCLEOTIDE SEQUENCE</scope>
    <source>
        <strain evidence="2">NBRC 16418</strain>
    </source>
</reference>
<sequence length="363" mass="39262">MRQYVVVVNSGGCADWRSGPNVEEAVAVADNEGAANRRIAYDQLCNTYRAVDDFRAKLLGFLPLVTGGGLVLLIGQQNEIREQFLKPVGLFGIAVTAGLLAYELFCIKKCHALLQAGGDMESRLDLPVGAGSKPAGQFLRRPNNLLWIINEPFAAAAIYPAVLAAWTYLAYYSDDPDRQPGVKPSVTVFVVGFLAILIYDQLLKNRGLVRRLWGALASLVHAKTNGSPHCDKALPAEPDAIAPDGSEVRVLCAANRGGMAHFRLDGGHTSNAVVHRTVDEIWYIVAGAGRMWRRSGVWEEELDLRPGISFTLPVGTCFQVRSHGVTPLEAIGITMPPWPGEHEAAIIDGRWAPTVSADGTGVR</sequence>
<feature type="transmembrane region" description="Helical" evidence="1">
    <location>
        <begin position="58"/>
        <end position="76"/>
    </location>
</feature>
<dbReference type="InterPro" id="IPR014710">
    <property type="entry name" value="RmlC-like_jellyroll"/>
</dbReference>
<gene>
    <name evidence="2" type="ORF">Voc01_099980</name>
</gene>
<feature type="transmembrane region" description="Helical" evidence="1">
    <location>
        <begin position="186"/>
        <end position="203"/>
    </location>
</feature>
<dbReference type="InterPro" id="IPR011051">
    <property type="entry name" value="RmlC_Cupin_sf"/>
</dbReference>
<evidence type="ECO:0000313" key="2">
    <source>
        <dbReference type="EMBL" id="GIJ75081.1"/>
    </source>
</evidence>
<accession>A0A8J4A8U6</accession>
<feature type="transmembrane region" description="Helical" evidence="1">
    <location>
        <begin position="88"/>
        <end position="105"/>
    </location>
</feature>
<keyword evidence="3" id="KW-1185">Reference proteome</keyword>
<protein>
    <submittedName>
        <fullName evidence="2">Uncharacterized protein</fullName>
    </submittedName>
</protein>
<comment type="caution">
    <text evidence="2">The sequence shown here is derived from an EMBL/GenBank/DDBJ whole genome shotgun (WGS) entry which is preliminary data.</text>
</comment>
<dbReference type="Gene3D" id="2.60.120.10">
    <property type="entry name" value="Jelly Rolls"/>
    <property type="match status" value="1"/>
</dbReference>
<dbReference type="RefSeq" id="WP_203934864.1">
    <property type="nucleotide sequence ID" value="NZ_BOPH01000149.1"/>
</dbReference>
<dbReference type="SUPFAM" id="SSF51182">
    <property type="entry name" value="RmlC-like cupins"/>
    <property type="match status" value="1"/>
</dbReference>
<evidence type="ECO:0000313" key="3">
    <source>
        <dbReference type="Proteomes" id="UP000635606"/>
    </source>
</evidence>
<dbReference type="EMBL" id="BOPH01000149">
    <property type="protein sequence ID" value="GIJ75081.1"/>
    <property type="molecule type" value="Genomic_DNA"/>
</dbReference>
<dbReference type="Proteomes" id="UP000635606">
    <property type="component" value="Unassembled WGS sequence"/>
</dbReference>
<keyword evidence="1" id="KW-1133">Transmembrane helix</keyword>
<dbReference type="AlphaFoldDB" id="A0A8J4A8U6"/>
<evidence type="ECO:0000256" key="1">
    <source>
        <dbReference type="SAM" id="Phobius"/>
    </source>
</evidence>
<proteinExistence type="predicted"/>
<feature type="transmembrane region" description="Helical" evidence="1">
    <location>
        <begin position="145"/>
        <end position="166"/>
    </location>
</feature>
<keyword evidence="1" id="KW-0472">Membrane</keyword>